<feature type="region of interest" description="Disordered" evidence="3">
    <location>
        <begin position="155"/>
        <end position="181"/>
    </location>
</feature>
<keyword evidence="6" id="KW-1185">Reference proteome</keyword>
<accession>A0ABW4A559</accession>
<dbReference type="EMBL" id="JBHTMK010000012">
    <property type="protein sequence ID" value="MFD1365603.1"/>
    <property type="molecule type" value="Genomic_DNA"/>
</dbReference>
<dbReference type="PROSITE" id="PS51000">
    <property type="entry name" value="HTH_DEOR_2"/>
    <property type="match status" value="1"/>
</dbReference>
<dbReference type="InterPro" id="IPR036388">
    <property type="entry name" value="WH-like_DNA-bd_sf"/>
</dbReference>
<sequence>MRADRLVATLLFMQTRGRVTAAEVAAELEVSVATARRDLEALSTAGVPVYPQPGRHGGWSLVGGARTDLSGLSAAEARALFLLVGPTAVSGEAKAALRKLLGALPAPFRIEAEAAAGATRIDPAAWGEREKPQPEVVALLQEAVVRRRQIRFAYRSPSRGNSGDQKAQPGAKAGGRAAGGERERIADPWGVVEKGDLYYLVAGTAKGQRTFRVDRMSAVAATGETFERPEDFDLDASWGQTVGEVEGMRARTWATLLIAERFVWVLRDHFGRHCEVMETLPDGRARVRVGAPEPRDIARTLSGWGAAVEVLDPSEVRAELARIGAELVQIYR</sequence>
<evidence type="ECO:0000313" key="6">
    <source>
        <dbReference type="Proteomes" id="UP001597183"/>
    </source>
</evidence>
<dbReference type="InterPro" id="IPR051534">
    <property type="entry name" value="CBASS_pafABC_assoc_protein"/>
</dbReference>
<evidence type="ECO:0000256" key="2">
    <source>
        <dbReference type="ARBA" id="ARBA00023163"/>
    </source>
</evidence>
<name>A0ABW4A559_9ACTN</name>
<dbReference type="InterPro" id="IPR001034">
    <property type="entry name" value="DeoR_HTH"/>
</dbReference>
<evidence type="ECO:0000259" key="4">
    <source>
        <dbReference type="PROSITE" id="PS51000"/>
    </source>
</evidence>
<keyword evidence="2" id="KW-0804">Transcription</keyword>
<feature type="domain" description="HTH deoR-type" evidence="4">
    <location>
        <begin position="2"/>
        <end position="61"/>
    </location>
</feature>
<dbReference type="Gene3D" id="1.10.10.10">
    <property type="entry name" value="Winged helix-like DNA-binding domain superfamily/Winged helix DNA-binding domain"/>
    <property type="match status" value="1"/>
</dbReference>
<dbReference type="SUPFAM" id="SSF46785">
    <property type="entry name" value="Winged helix' DNA-binding domain"/>
    <property type="match status" value="1"/>
</dbReference>
<dbReference type="InterPro" id="IPR013196">
    <property type="entry name" value="HTH_11"/>
</dbReference>
<organism evidence="5 6">
    <name type="scientific">Actinoplanes sichuanensis</name>
    <dbReference type="NCBI Taxonomy" id="512349"/>
    <lineage>
        <taxon>Bacteria</taxon>
        <taxon>Bacillati</taxon>
        <taxon>Actinomycetota</taxon>
        <taxon>Actinomycetes</taxon>
        <taxon>Micromonosporales</taxon>
        <taxon>Micromonosporaceae</taxon>
        <taxon>Actinoplanes</taxon>
    </lineage>
</organism>
<dbReference type="PANTHER" id="PTHR34580:SF1">
    <property type="entry name" value="PROTEIN PAFC"/>
    <property type="match status" value="1"/>
</dbReference>
<dbReference type="InterPro" id="IPR028349">
    <property type="entry name" value="PafC-like"/>
</dbReference>
<protein>
    <submittedName>
        <fullName evidence="5">Helix-turn-helix transcriptional regulator</fullName>
    </submittedName>
</protein>
<dbReference type="InterPro" id="IPR036390">
    <property type="entry name" value="WH_DNA-bd_sf"/>
</dbReference>
<dbReference type="PROSITE" id="PS52050">
    <property type="entry name" value="WYL"/>
    <property type="match status" value="1"/>
</dbReference>
<dbReference type="RefSeq" id="WP_317792864.1">
    <property type="nucleotide sequence ID" value="NZ_AP028461.1"/>
</dbReference>
<gene>
    <name evidence="5" type="ORF">ACFQ5G_09650</name>
</gene>
<dbReference type="Pfam" id="PF13280">
    <property type="entry name" value="WYL"/>
    <property type="match status" value="1"/>
</dbReference>
<dbReference type="Pfam" id="PF08279">
    <property type="entry name" value="HTH_11"/>
    <property type="match status" value="1"/>
</dbReference>
<proteinExistence type="predicted"/>
<dbReference type="InterPro" id="IPR057727">
    <property type="entry name" value="WCX_dom"/>
</dbReference>
<comment type="caution">
    <text evidence="5">The sequence shown here is derived from an EMBL/GenBank/DDBJ whole genome shotgun (WGS) entry which is preliminary data.</text>
</comment>
<keyword evidence="1" id="KW-0805">Transcription regulation</keyword>
<dbReference type="PANTHER" id="PTHR34580">
    <property type="match status" value="1"/>
</dbReference>
<dbReference type="Pfam" id="PF25583">
    <property type="entry name" value="WCX"/>
    <property type="match status" value="1"/>
</dbReference>
<dbReference type="Proteomes" id="UP001597183">
    <property type="component" value="Unassembled WGS sequence"/>
</dbReference>
<reference evidence="6" key="1">
    <citation type="journal article" date="2019" name="Int. J. Syst. Evol. Microbiol.">
        <title>The Global Catalogue of Microorganisms (GCM) 10K type strain sequencing project: providing services to taxonomists for standard genome sequencing and annotation.</title>
        <authorList>
            <consortium name="The Broad Institute Genomics Platform"/>
            <consortium name="The Broad Institute Genome Sequencing Center for Infectious Disease"/>
            <person name="Wu L."/>
            <person name="Ma J."/>
        </authorList>
    </citation>
    <scope>NUCLEOTIDE SEQUENCE [LARGE SCALE GENOMIC DNA]</scope>
    <source>
        <strain evidence="6">CCM 7526</strain>
    </source>
</reference>
<evidence type="ECO:0000313" key="5">
    <source>
        <dbReference type="EMBL" id="MFD1365603.1"/>
    </source>
</evidence>
<dbReference type="InterPro" id="IPR026881">
    <property type="entry name" value="WYL_dom"/>
</dbReference>
<dbReference type="PIRSF" id="PIRSF016838">
    <property type="entry name" value="PafC"/>
    <property type="match status" value="1"/>
</dbReference>
<evidence type="ECO:0000256" key="3">
    <source>
        <dbReference type="SAM" id="MobiDB-lite"/>
    </source>
</evidence>
<evidence type="ECO:0000256" key="1">
    <source>
        <dbReference type="ARBA" id="ARBA00023015"/>
    </source>
</evidence>